<reference evidence="1" key="1">
    <citation type="journal article" date="2015" name="Nature">
        <title>Complex archaea that bridge the gap between prokaryotes and eukaryotes.</title>
        <authorList>
            <person name="Spang A."/>
            <person name="Saw J.H."/>
            <person name="Jorgensen S.L."/>
            <person name="Zaremba-Niedzwiedzka K."/>
            <person name="Martijn J."/>
            <person name="Lind A.E."/>
            <person name="van Eijk R."/>
            <person name="Schleper C."/>
            <person name="Guy L."/>
            <person name="Ettema T.J."/>
        </authorList>
    </citation>
    <scope>NUCLEOTIDE SEQUENCE</scope>
</reference>
<dbReference type="InterPro" id="IPR057004">
    <property type="entry name" value="Gp90-like"/>
</dbReference>
<organism evidence="1">
    <name type="scientific">marine sediment metagenome</name>
    <dbReference type="NCBI Taxonomy" id="412755"/>
    <lineage>
        <taxon>unclassified sequences</taxon>
        <taxon>metagenomes</taxon>
        <taxon>ecological metagenomes</taxon>
    </lineage>
</organism>
<name>A0A0F8VKT7_9ZZZZ</name>
<dbReference type="Pfam" id="PF23790">
    <property type="entry name" value="Kyano_Gp96"/>
    <property type="match status" value="1"/>
</dbReference>
<dbReference type="AlphaFoldDB" id="A0A0F8VKT7"/>
<proteinExistence type="predicted"/>
<evidence type="ECO:0000313" key="1">
    <source>
        <dbReference type="EMBL" id="KKK44947.1"/>
    </source>
</evidence>
<comment type="caution">
    <text evidence="1">The sequence shown here is derived from an EMBL/GenBank/DDBJ whole genome shotgun (WGS) entry which is preliminary data.</text>
</comment>
<protein>
    <submittedName>
        <fullName evidence="1">Uncharacterized protein</fullName>
    </submittedName>
</protein>
<gene>
    <name evidence="1" type="ORF">LCGC14_3166270</name>
</gene>
<sequence>MFPTSYDDCRALAHTRKRKLANNTYLEVHDGSYGIRLHDTEVVTFYADRTVLNSGGWRTVTTKDRMNQALVDHTIFSDKGVWYVAKRPYSGEHEAVAYNDGFTIHSDGTTTGQGNDPKAALKERKRLNKFCKDYMKAFAKGEVPAPSGGDCWYCYMTVAKGPDKGKGWGESIRGTQHILAHVKDSYFVPSLLIRAIERFPVSQVAEYFLHARWNTNIKETFMGDIAMEQLGKSLRRYVNEQMGYQV</sequence>
<accession>A0A0F8VKT7</accession>
<dbReference type="EMBL" id="LAZR01070130">
    <property type="protein sequence ID" value="KKK44947.1"/>
    <property type="molecule type" value="Genomic_DNA"/>
</dbReference>